<evidence type="ECO:0000256" key="2">
    <source>
        <dbReference type="SAM" id="SignalP"/>
    </source>
</evidence>
<sequence precursor="true">MPPAKSFVYAVHLSVAGLALSVMPFSSSALAYESASGPRVRGLGVVSAPVDRRGPTLLPDPLITPDSGFLGSGTGGAVSNGNAAGLPSIVPPPPKPVRIVTPVVRKATPGTGNRGRKSRGRIILQKPNG</sequence>
<reference evidence="4" key="1">
    <citation type="journal article" date="2011" name="J. Bacteriol.">
        <title>Genome sequences of eight morphologically diverse alphaproteobacteria.</title>
        <authorList>
            <consortium name="US DOE Joint Genome Institute"/>
            <person name="Brown P.J."/>
            <person name="Kysela D.T."/>
            <person name="Buechlein A."/>
            <person name="Hemmerich C."/>
            <person name="Brun Y.V."/>
        </authorList>
    </citation>
    <scope>NUCLEOTIDE SEQUENCE [LARGE SCALE GENOMIC DNA]</scope>
    <source>
        <strain evidence="4">ATCC 51888 / DSM 1869 / NCIB 11706 / TK 0415</strain>
    </source>
</reference>
<evidence type="ECO:0000256" key="1">
    <source>
        <dbReference type="SAM" id="MobiDB-lite"/>
    </source>
</evidence>
<accession>D8JUC0</accession>
<feature type="chain" id="PRO_5003116506" evidence="2">
    <location>
        <begin position="32"/>
        <end position="129"/>
    </location>
</feature>
<evidence type="ECO:0000313" key="3">
    <source>
        <dbReference type="EMBL" id="ADJ22710.1"/>
    </source>
</evidence>
<proteinExistence type="predicted"/>
<keyword evidence="2" id="KW-0732">Signal</keyword>
<protein>
    <submittedName>
        <fullName evidence="3">Uncharacterized protein</fullName>
    </submittedName>
</protein>
<dbReference type="EMBL" id="CP002083">
    <property type="protein sequence ID" value="ADJ22710.1"/>
    <property type="molecule type" value="Genomic_DNA"/>
</dbReference>
<name>D8JUC0_HYPDA</name>
<dbReference type="KEGG" id="hdn:Hden_0893"/>
<evidence type="ECO:0000313" key="4">
    <source>
        <dbReference type="Proteomes" id="UP000002033"/>
    </source>
</evidence>
<dbReference type="AlphaFoldDB" id="D8JUC0"/>
<keyword evidence="4" id="KW-1185">Reference proteome</keyword>
<dbReference type="HOGENOM" id="CLU_1945839_0_0_5"/>
<feature type="compositionally biased region" description="Low complexity" evidence="1">
    <location>
        <begin position="55"/>
        <end position="66"/>
    </location>
</feature>
<organism evidence="3 4">
    <name type="scientific">Hyphomicrobium denitrificans (strain ATCC 51888 / DSM 1869 / NCIMB 11706 / TK 0415)</name>
    <dbReference type="NCBI Taxonomy" id="582899"/>
    <lineage>
        <taxon>Bacteria</taxon>
        <taxon>Pseudomonadati</taxon>
        <taxon>Pseudomonadota</taxon>
        <taxon>Alphaproteobacteria</taxon>
        <taxon>Hyphomicrobiales</taxon>
        <taxon>Hyphomicrobiaceae</taxon>
        <taxon>Hyphomicrobium</taxon>
    </lineage>
</organism>
<feature type="region of interest" description="Disordered" evidence="1">
    <location>
        <begin position="49"/>
        <end position="76"/>
    </location>
</feature>
<feature type="signal peptide" evidence="2">
    <location>
        <begin position="1"/>
        <end position="31"/>
    </location>
</feature>
<feature type="region of interest" description="Disordered" evidence="1">
    <location>
        <begin position="106"/>
        <end position="129"/>
    </location>
</feature>
<dbReference type="Proteomes" id="UP000002033">
    <property type="component" value="Chromosome"/>
</dbReference>
<gene>
    <name evidence="3" type="ordered locus">Hden_0893</name>
</gene>